<comment type="caution">
    <text evidence="2">The sequence shown here is derived from an EMBL/GenBank/DDBJ whole genome shotgun (WGS) entry which is preliminary data.</text>
</comment>
<accession>A0ABU1SD82</accession>
<proteinExistence type="predicted"/>
<dbReference type="Proteomes" id="UP001259347">
    <property type="component" value="Unassembled WGS sequence"/>
</dbReference>
<keyword evidence="1" id="KW-1133">Transmembrane helix</keyword>
<feature type="transmembrane region" description="Helical" evidence="1">
    <location>
        <begin position="6"/>
        <end position="24"/>
    </location>
</feature>
<reference evidence="2 3" key="1">
    <citation type="submission" date="2023-07" db="EMBL/GenBank/DDBJ databases">
        <title>Sorghum-associated microbial communities from plants grown in Nebraska, USA.</title>
        <authorList>
            <person name="Schachtman D."/>
        </authorList>
    </citation>
    <scope>NUCLEOTIDE SEQUENCE [LARGE SCALE GENOMIC DNA]</scope>
    <source>
        <strain evidence="2 3">2980</strain>
    </source>
</reference>
<keyword evidence="1" id="KW-0812">Transmembrane</keyword>
<sequence>METLGWVISILALGVSIVALVIAIRGRRRG</sequence>
<keyword evidence="1" id="KW-0472">Membrane</keyword>
<organism evidence="2 3">
    <name type="scientific">Microbacterium resistens</name>
    <dbReference type="NCBI Taxonomy" id="156977"/>
    <lineage>
        <taxon>Bacteria</taxon>
        <taxon>Bacillati</taxon>
        <taxon>Actinomycetota</taxon>
        <taxon>Actinomycetes</taxon>
        <taxon>Micrococcales</taxon>
        <taxon>Microbacteriaceae</taxon>
        <taxon>Microbacterium</taxon>
    </lineage>
</organism>
<name>A0ABU1SD82_9MICO</name>
<gene>
    <name evidence="2" type="ORF">J2Y69_002161</name>
</gene>
<evidence type="ECO:0000256" key="1">
    <source>
        <dbReference type="SAM" id="Phobius"/>
    </source>
</evidence>
<evidence type="ECO:0000313" key="2">
    <source>
        <dbReference type="EMBL" id="MDR6867557.1"/>
    </source>
</evidence>
<dbReference type="EMBL" id="JAVDUM010000009">
    <property type="protein sequence ID" value="MDR6867557.1"/>
    <property type="molecule type" value="Genomic_DNA"/>
</dbReference>
<keyword evidence="3" id="KW-1185">Reference proteome</keyword>
<protein>
    <submittedName>
        <fullName evidence="2">MFS family arabinose efflux permease</fullName>
    </submittedName>
</protein>
<evidence type="ECO:0000313" key="3">
    <source>
        <dbReference type="Proteomes" id="UP001259347"/>
    </source>
</evidence>